<dbReference type="EMBL" id="CAUWAG010000012">
    <property type="protein sequence ID" value="CAJ2509684.1"/>
    <property type="molecule type" value="Genomic_DNA"/>
</dbReference>
<evidence type="ECO:0000259" key="2">
    <source>
        <dbReference type="Pfam" id="PF08881"/>
    </source>
</evidence>
<feature type="domain" description="Cyanovirin-N" evidence="2">
    <location>
        <begin position="44"/>
        <end position="135"/>
    </location>
</feature>
<organism evidence="3 4">
    <name type="scientific">Anthostomella pinea</name>
    <dbReference type="NCBI Taxonomy" id="933095"/>
    <lineage>
        <taxon>Eukaryota</taxon>
        <taxon>Fungi</taxon>
        <taxon>Dikarya</taxon>
        <taxon>Ascomycota</taxon>
        <taxon>Pezizomycotina</taxon>
        <taxon>Sordariomycetes</taxon>
        <taxon>Xylariomycetidae</taxon>
        <taxon>Xylariales</taxon>
        <taxon>Xylariaceae</taxon>
        <taxon>Anthostomella</taxon>
    </lineage>
</organism>
<keyword evidence="1" id="KW-0732">Signal</keyword>
<name>A0AAI8VS11_9PEZI</name>
<proteinExistence type="predicted"/>
<keyword evidence="4" id="KW-1185">Reference proteome</keyword>
<gene>
    <name evidence="3" type="ORF">KHLLAP_LOCUS10152</name>
</gene>
<evidence type="ECO:0000313" key="4">
    <source>
        <dbReference type="Proteomes" id="UP001295740"/>
    </source>
</evidence>
<dbReference type="AlphaFoldDB" id="A0AAI8VS11"/>
<evidence type="ECO:0000313" key="3">
    <source>
        <dbReference type="EMBL" id="CAJ2509684.1"/>
    </source>
</evidence>
<dbReference type="Proteomes" id="UP001295740">
    <property type="component" value="Unassembled WGS sequence"/>
</dbReference>
<feature type="chain" id="PRO_5042574327" evidence="1">
    <location>
        <begin position="21"/>
        <end position="147"/>
    </location>
</feature>
<evidence type="ECO:0000256" key="1">
    <source>
        <dbReference type="SAM" id="SignalP"/>
    </source>
</evidence>
<dbReference type="SUPFAM" id="SSF51322">
    <property type="entry name" value="Cyanovirin-N"/>
    <property type="match status" value="1"/>
</dbReference>
<reference evidence="3" key="1">
    <citation type="submission" date="2023-10" db="EMBL/GenBank/DDBJ databases">
        <authorList>
            <person name="Hackl T."/>
        </authorList>
    </citation>
    <scope>NUCLEOTIDE SEQUENCE</scope>
</reference>
<protein>
    <submittedName>
        <fullName evidence="3">Uu.00g147100.m01.CDS01</fullName>
    </submittedName>
</protein>
<dbReference type="Gene3D" id="2.30.60.10">
    <property type="entry name" value="Cyanovirin-N"/>
    <property type="match status" value="1"/>
</dbReference>
<dbReference type="InterPro" id="IPR011058">
    <property type="entry name" value="Cyanovirin-N"/>
</dbReference>
<dbReference type="InterPro" id="IPR036673">
    <property type="entry name" value="Cyanovirin-N_sf"/>
</dbReference>
<accession>A0AAI8VS11</accession>
<sequence length="147" mass="15105">MQAFSIIAAAALVLSTTTMAGLVPRGGGFYASCGAPLRGGEAGTVTFLCPNDEGKTIQSILNVNQCIGNQNGQLVLQAGGGFVAGCKWGQCAIGAFDSDRGYVNTALNCAECGDGQGNWVQSAIDLNDFVVNRNGLTMCFDVVSEKA</sequence>
<comment type="caution">
    <text evidence="3">The sequence shown here is derived from an EMBL/GenBank/DDBJ whole genome shotgun (WGS) entry which is preliminary data.</text>
</comment>
<feature type="signal peptide" evidence="1">
    <location>
        <begin position="1"/>
        <end position="20"/>
    </location>
</feature>
<dbReference type="Pfam" id="PF08881">
    <property type="entry name" value="CVNH"/>
    <property type="match status" value="1"/>
</dbReference>